<evidence type="ECO:0000313" key="2">
    <source>
        <dbReference type="Proteomes" id="UP000754710"/>
    </source>
</evidence>
<reference evidence="1 2" key="1">
    <citation type="submission" date="2021-08" db="EMBL/GenBank/DDBJ databases">
        <title>Nocardioides bacterium WL0053 sp. nov., isolated from the sediment.</title>
        <authorList>
            <person name="Wang L."/>
            <person name="Zhang D."/>
            <person name="Zhang A."/>
        </authorList>
    </citation>
    <scope>NUCLEOTIDE SEQUENCE [LARGE SCALE GENOMIC DNA]</scope>
    <source>
        <strain evidence="1 2">WL0053</strain>
    </source>
</reference>
<name>A0ABS7RGS3_9ACTN</name>
<protein>
    <recommendedName>
        <fullName evidence="3">DUF222 domain-containing protein</fullName>
    </recommendedName>
</protein>
<keyword evidence="2" id="KW-1185">Reference proteome</keyword>
<comment type="caution">
    <text evidence="1">The sequence shown here is derived from an EMBL/GenBank/DDBJ whole genome shotgun (WGS) entry which is preliminary data.</text>
</comment>
<accession>A0ABS7RGS3</accession>
<evidence type="ECO:0008006" key="3">
    <source>
        <dbReference type="Google" id="ProtNLM"/>
    </source>
</evidence>
<dbReference type="Proteomes" id="UP000754710">
    <property type="component" value="Unassembled WGS sequence"/>
</dbReference>
<gene>
    <name evidence="1" type="ORF">K1X13_05315</name>
</gene>
<dbReference type="EMBL" id="JAIEZQ010000001">
    <property type="protein sequence ID" value="MBY9074237.1"/>
    <property type="molecule type" value="Genomic_DNA"/>
</dbReference>
<evidence type="ECO:0000313" key="1">
    <source>
        <dbReference type="EMBL" id="MBY9074237.1"/>
    </source>
</evidence>
<proteinExistence type="predicted"/>
<dbReference type="RefSeq" id="WP_221023939.1">
    <property type="nucleotide sequence ID" value="NZ_JAIEZQ010000001.1"/>
</dbReference>
<organism evidence="1 2">
    <name type="scientific">Nocardioides jiangsuensis</name>
    <dbReference type="NCBI Taxonomy" id="2866161"/>
    <lineage>
        <taxon>Bacteria</taxon>
        <taxon>Bacillati</taxon>
        <taxon>Actinomycetota</taxon>
        <taxon>Actinomycetes</taxon>
        <taxon>Propionibacteriales</taxon>
        <taxon>Nocardioidaceae</taxon>
        <taxon>Nocardioides</taxon>
    </lineage>
</organism>
<sequence>MEHADDGQPFVTIPVGDSPDSRLFIELSSYGSDLADACHALDLAIRGLEEGSELADASRHLVGLAVVAYCRAVLPSNVRGRLTDHVDIPDELIDVHDRVKAYRNATVAHSQSELAVTYAVGVLDSDTLRVRDVTGATVLVPLPNRAVREFQALIDVMERRLDGVIEPVRHRLMKKLAEMERSRVEAAVRPDITEKWAHEFNPKTKRPRYPTGHTVYWDVAADDATDE</sequence>